<sequence>MSQISADQVARWMLDQLQAEGVLYQVTAIDGIEARFGAAYTCLNANGNIGIAPAVLKAFRQLTAASVVWERSGRFWRWREAHDPSGRQLA</sequence>
<dbReference type="Proteomes" id="UP000282184">
    <property type="component" value="Unassembled WGS sequence"/>
</dbReference>
<proteinExistence type="predicted"/>
<gene>
    <name evidence="1" type="ORF">EJV47_04620</name>
</gene>
<dbReference type="InterPro" id="IPR054228">
    <property type="entry name" value="DUF6953"/>
</dbReference>
<keyword evidence="2" id="KW-1185">Reference proteome</keyword>
<name>A0A3S0K7P1_9BACT</name>
<dbReference type="EMBL" id="RXOF01000002">
    <property type="protein sequence ID" value="RTQ52311.1"/>
    <property type="molecule type" value="Genomic_DNA"/>
</dbReference>
<organism evidence="1 2">
    <name type="scientific">Hymenobacter gummosus</name>
    <dbReference type="NCBI Taxonomy" id="1776032"/>
    <lineage>
        <taxon>Bacteria</taxon>
        <taxon>Pseudomonadati</taxon>
        <taxon>Bacteroidota</taxon>
        <taxon>Cytophagia</taxon>
        <taxon>Cytophagales</taxon>
        <taxon>Hymenobacteraceae</taxon>
        <taxon>Hymenobacter</taxon>
    </lineage>
</organism>
<evidence type="ECO:0000313" key="2">
    <source>
        <dbReference type="Proteomes" id="UP000282184"/>
    </source>
</evidence>
<evidence type="ECO:0000313" key="1">
    <source>
        <dbReference type="EMBL" id="RTQ52311.1"/>
    </source>
</evidence>
<dbReference type="Pfam" id="PF22266">
    <property type="entry name" value="DUF6953"/>
    <property type="match status" value="1"/>
</dbReference>
<protein>
    <submittedName>
        <fullName evidence="1">Uncharacterized protein</fullName>
    </submittedName>
</protein>
<reference evidence="1 2" key="1">
    <citation type="submission" date="2018-12" db="EMBL/GenBank/DDBJ databases">
        <title>Hymenobacter gummosus sp. nov., isolated from a spring.</title>
        <authorList>
            <person name="Nie L."/>
        </authorList>
    </citation>
    <scope>NUCLEOTIDE SEQUENCE [LARGE SCALE GENOMIC DNA]</scope>
    <source>
        <strain evidence="1 2">KCTC 52166</strain>
    </source>
</reference>
<dbReference type="OrthoDB" id="8454520at2"/>
<comment type="caution">
    <text evidence="1">The sequence shown here is derived from an EMBL/GenBank/DDBJ whole genome shotgun (WGS) entry which is preliminary data.</text>
</comment>
<accession>A0A3S0K7P1</accession>
<dbReference type="AlphaFoldDB" id="A0A3S0K7P1"/>
<dbReference type="RefSeq" id="WP_126691968.1">
    <property type="nucleotide sequence ID" value="NZ_RXOF01000002.1"/>
</dbReference>